<dbReference type="FunFam" id="3.40.50.720:FF:000080">
    <property type="entry name" value="Thiazole biosynthesis adenylyltransferase ThiF"/>
    <property type="match status" value="1"/>
</dbReference>
<evidence type="ECO:0000256" key="1">
    <source>
        <dbReference type="ARBA" id="ARBA00009919"/>
    </source>
</evidence>
<keyword evidence="4" id="KW-1185">Reference proteome</keyword>
<comment type="caution">
    <text evidence="3">The sequence shown here is derived from an EMBL/GenBank/DDBJ whole genome shotgun (WGS) entry which is preliminary data.</text>
</comment>
<dbReference type="GO" id="GO:0005829">
    <property type="term" value="C:cytosol"/>
    <property type="evidence" value="ECO:0007669"/>
    <property type="project" value="TreeGrafter"/>
</dbReference>
<dbReference type="GO" id="GO:0016779">
    <property type="term" value="F:nucleotidyltransferase activity"/>
    <property type="evidence" value="ECO:0007669"/>
    <property type="project" value="TreeGrafter"/>
</dbReference>
<dbReference type="InterPro" id="IPR045886">
    <property type="entry name" value="ThiF/MoeB/HesA"/>
</dbReference>
<dbReference type="NCBIfam" id="NF009123">
    <property type="entry name" value="PRK12475.1"/>
    <property type="match status" value="1"/>
</dbReference>
<evidence type="ECO:0000313" key="4">
    <source>
        <dbReference type="Proteomes" id="UP000628775"/>
    </source>
</evidence>
<protein>
    <submittedName>
        <fullName evidence="3">Thiamine/molybdopterin biosynthesis protein MoeB</fullName>
    </submittedName>
</protein>
<dbReference type="InterPro" id="IPR035985">
    <property type="entry name" value="Ubiquitin-activating_enz"/>
</dbReference>
<dbReference type="SUPFAM" id="SSF69572">
    <property type="entry name" value="Activating enzymes of the ubiquitin-like proteins"/>
    <property type="match status" value="1"/>
</dbReference>
<comment type="similarity">
    <text evidence="1">Belongs to the HesA/MoeB/ThiF family.</text>
</comment>
<gene>
    <name evidence="3" type="primary">moeB</name>
    <name evidence="3" type="ORF">GCM10011391_31840</name>
</gene>
<reference evidence="3" key="1">
    <citation type="journal article" date="2014" name="Int. J. Syst. Evol. Microbiol.">
        <title>Complete genome sequence of Corynebacterium casei LMG S-19264T (=DSM 44701T), isolated from a smear-ripened cheese.</title>
        <authorList>
            <consortium name="US DOE Joint Genome Institute (JGI-PGF)"/>
            <person name="Walter F."/>
            <person name="Albersmeier A."/>
            <person name="Kalinowski J."/>
            <person name="Ruckert C."/>
        </authorList>
    </citation>
    <scope>NUCLEOTIDE SEQUENCE</scope>
    <source>
        <strain evidence="3">CGMCC 1.15371</strain>
    </source>
</reference>
<evidence type="ECO:0000259" key="2">
    <source>
        <dbReference type="Pfam" id="PF00899"/>
    </source>
</evidence>
<dbReference type="Proteomes" id="UP000628775">
    <property type="component" value="Unassembled WGS sequence"/>
</dbReference>
<dbReference type="EMBL" id="BMIR01000018">
    <property type="protein sequence ID" value="GGE50685.1"/>
    <property type="molecule type" value="Genomic_DNA"/>
</dbReference>
<reference evidence="3" key="2">
    <citation type="submission" date="2020-09" db="EMBL/GenBank/DDBJ databases">
        <authorList>
            <person name="Sun Q."/>
            <person name="Zhou Y."/>
        </authorList>
    </citation>
    <scope>NUCLEOTIDE SEQUENCE</scope>
    <source>
        <strain evidence="3">CGMCC 1.15371</strain>
    </source>
</reference>
<dbReference type="InterPro" id="IPR000594">
    <property type="entry name" value="ThiF_NAD_FAD-bd"/>
</dbReference>
<dbReference type="GO" id="GO:0008641">
    <property type="term" value="F:ubiquitin-like modifier activating enzyme activity"/>
    <property type="evidence" value="ECO:0007669"/>
    <property type="project" value="InterPro"/>
</dbReference>
<dbReference type="GO" id="GO:0008146">
    <property type="term" value="F:sulfotransferase activity"/>
    <property type="evidence" value="ECO:0007669"/>
    <property type="project" value="TreeGrafter"/>
</dbReference>
<dbReference type="PANTHER" id="PTHR10953:SF102">
    <property type="entry name" value="ADENYLYLTRANSFERASE AND SULFURTRANSFERASE MOCS3"/>
    <property type="match status" value="1"/>
</dbReference>
<proteinExistence type="inferred from homology"/>
<dbReference type="PANTHER" id="PTHR10953">
    <property type="entry name" value="UBIQUITIN-ACTIVATING ENZYME E1"/>
    <property type="match status" value="1"/>
</dbReference>
<name>A0A8J3DZ23_9BACL</name>
<evidence type="ECO:0000313" key="3">
    <source>
        <dbReference type="EMBL" id="GGE50685.1"/>
    </source>
</evidence>
<dbReference type="Pfam" id="PF00899">
    <property type="entry name" value="ThiF"/>
    <property type="match status" value="1"/>
</dbReference>
<organism evidence="3 4">
    <name type="scientific">Pullulanibacillus camelliae</name>
    <dbReference type="NCBI Taxonomy" id="1707096"/>
    <lineage>
        <taxon>Bacteria</taxon>
        <taxon>Bacillati</taxon>
        <taxon>Bacillota</taxon>
        <taxon>Bacilli</taxon>
        <taxon>Bacillales</taxon>
        <taxon>Sporolactobacillaceae</taxon>
        <taxon>Pullulanibacillus</taxon>
    </lineage>
</organism>
<dbReference type="Gene3D" id="3.40.50.720">
    <property type="entry name" value="NAD(P)-binding Rossmann-like Domain"/>
    <property type="match status" value="1"/>
</dbReference>
<sequence length="345" mass="39072">MKGRMSMQARYSRQRLFNKIGEHGQQAIMDKHVLIVGMGALGSTAAEAFARAGVGKLTVIDRDYVEWSNLQRQQLYGEQEAIEQTPKAIAAQRRLEQINSDVQLQALVADATMEILEPLFQEVDVVIDGTDNFDSRFILNDLSQKHRVPWIYGSCVGSYGATFTIIPGHTPCLHCLLKQMPVGGATCDTVGIISPTVQMVANHQVVEAMKLLVGDEEAMRATYLTFDLWKNQYNSFHVDKMKDNTCPSCGEQRTYPYLSYENQIKTEVLCGRDTVQIRPAPLRQYDFNQLETQLQHYGKINKNPYLLSCQLTNAHRLVVFKDGRAFIHGTKNIEEAKRIYHRLLG</sequence>
<dbReference type="GO" id="GO:0004792">
    <property type="term" value="F:thiosulfate-cyanide sulfurtransferase activity"/>
    <property type="evidence" value="ECO:0007669"/>
    <property type="project" value="TreeGrafter"/>
</dbReference>
<dbReference type="CDD" id="cd00757">
    <property type="entry name" value="ThiF_MoeB_HesA_family"/>
    <property type="match status" value="1"/>
</dbReference>
<accession>A0A8J3DZ23</accession>
<feature type="domain" description="THIF-type NAD/FAD binding fold" evidence="2">
    <location>
        <begin position="11"/>
        <end position="247"/>
    </location>
</feature>
<dbReference type="AlphaFoldDB" id="A0A8J3DZ23"/>